<dbReference type="Proteomes" id="UP000229766">
    <property type="component" value="Unassembled WGS sequence"/>
</dbReference>
<evidence type="ECO:0000313" key="2">
    <source>
        <dbReference type="Proteomes" id="UP000229766"/>
    </source>
</evidence>
<gene>
    <name evidence="1" type="ORF">COU93_01780</name>
</gene>
<sequence length="172" mass="19832">MLKKLLLIVLYCFVFSGKVNALMLLDDNFDLMNSSDWNFIDHDGSIISENGVLKLRSSNIQFPIIYSKHSDLFLSQDNVVFETKFMFSNVTPMGDGVSVGFTGLDGYPFYQFSLWNDTTYGLRFVSNNFNTRNFGYCNFDWPYMEKSSGFVTKSLNFANSTWHKFRIEKVGT</sequence>
<dbReference type="AlphaFoldDB" id="A0A2M8L1V3"/>
<feature type="non-terminal residue" evidence="1">
    <location>
        <position position="172"/>
    </location>
</feature>
<evidence type="ECO:0000313" key="1">
    <source>
        <dbReference type="EMBL" id="PJE66903.1"/>
    </source>
</evidence>
<proteinExistence type="predicted"/>
<dbReference type="EMBL" id="PFEI01000098">
    <property type="protein sequence ID" value="PJE66903.1"/>
    <property type="molecule type" value="Genomic_DNA"/>
</dbReference>
<accession>A0A2M8L1V3</accession>
<name>A0A2M8L1V3_9BACT</name>
<evidence type="ECO:0008006" key="3">
    <source>
        <dbReference type="Google" id="ProtNLM"/>
    </source>
</evidence>
<comment type="caution">
    <text evidence="1">The sequence shown here is derived from an EMBL/GenBank/DDBJ whole genome shotgun (WGS) entry which is preliminary data.</text>
</comment>
<reference evidence="2" key="1">
    <citation type="submission" date="2017-09" db="EMBL/GenBank/DDBJ databases">
        <title>Depth-based differentiation of microbial function through sediment-hosted aquifers and enrichment of novel symbionts in the deep terrestrial subsurface.</title>
        <authorList>
            <person name="Probst A.J."/>
            <person name="Ladd B."/>
            <person name="Jarett J.K."/>
            <person name="Geller-Mcgrath D.E."/>
            <person name="Sieber C.M.K."/>
            <person name="Emerson J.B."/>
            <person name="Anantharaman K."/>
            <person name="Thomas B.C."/>
            <person name="Malmstrom R."/>
            <person name="Stieglmeier M."/>
            <person name="Klingl A."/>
            <person name="Woyke T."/>
            <person name="Ryan C.M."/>
            <person name="Banfield J.F."/>
        </authorList>
    </citation>
    <scope>NUCLEOTIDE SEQUENCE [LARGE SCALE GENOMIC DNA]</scope>
</reference>
<protein>
    <recommendedName>
        <fullName evidence="3">NADH:ubiquinone oxidoreductase intermediate-associated protein 30 domain-containing protein</fullName>
    </recommendedName>
</protein>
<organism evidence="1 2">
    <name type="scientific">Candidatus Shapirobacteria bacterium CG10_big_fil_rev_8_21_14_0_10_36_6</name>
    <dbReference type="NCBI Taxonomy" id="1974886"/>
    <lineage>
        <taxon>Bacteria</taxon>
        <taxon>Candidatus Shapironibacteriota</taxon>
    </lineage>
</organism>